<evidence type="ECO:0000256" key="3">
    <source>
        <dbReference type="ARBA" id="ARBA00022777"/>
    </source>
</evidence>
<dbReference type="Proteomes" id="UP001157091">
    <property type="component" value="Unassembled WGS sequence"/>
</dbReference>
<gene>
    <name evidence="6" type="ORF">GCM10025864_06260</name>
</gene>
<dbReference type="SUPFAM" id="SSF53067">
    <property type="entry name" value="Actin-like ATPase domain"/>
    <property type="match status" value="1"/>
</dbReference>
<proteinExistence type="inferred from homology"/>
<organism evidence="6 7">
    <name type="scientific">Luteimicrobium album</name>
    <dbReference type="NCBI Taxonomy" id="1054550"/>
    <lineage>
        <taxon>Bacteria</taxon>
        <taxon>Bacillati</taxon>
        <taxon>Actinomycetota</taxon>
        <taxon>Actinomycetes</taxon>
        <taxon>Micrococcales</taxon>
        <taxon>Luteimicrobium</taxon>
    </lineage>
</organism>
<name>A0ABQ6HXL2_9MICO</name>
<dbReference type="PANTHER" id="PTHR10196">
    <property type="entry name" value="SUGAR KINASE"/>
    <property type="match status" value="1"/>
</dbReference>
<evidence type="ECO:0000256" key="1">
    <source>
        <dbReference type="ARBA" id="ARBA00009156"/>
    </source>
</evidence>
<sequence>MLPTLVEPGAGRGVLSREVADVVGRALPVTAVGSHDTASAVVAVPATDRDVAYVSCGTWGLVGLELDAPVLTEDARLAGFTHEGGVDGRVRFLHNVMGLWLLSESIRSWDRSATAAQQSSTLQSLLAAAAEVTEPVPVFDVDDARFLAPGDLPARIADWFAERGQPAPSSRPALVRSIVESLAQAFADAVATASRLAGRPVRAIHVVGGGAQNTLLCQALADRSGLPVLAGPVEATAIGNVLVQARAHGLVSGDLESLRAVVADSFLPSATRPDRWSTRGPAPAAPPRRAPRARPLQASRPGRPTPSARRRADDRGPAHPRQEANAARRVRLH</sequence>
<comment type="similarity">
    <text evidence="1">Belongs to the FGGY kinase family.</text>
</comment>
<keyword evidence="2" id="KW-0808">Transferase</keyword>
<dbReference type="Gene3D" id="3.30.420.40">
    <property type="match status" value="1"/>
</dbReference>
<feature type="region of interest" description="Disordered" evidence="4">
    <location>
        <begin position="270"/>
        <end position="333"/>
    </location>
</feature>
<feature type="domain" description="Carbohydrate kinase FGGY C-terminal" evidence="5">
    <location>
        <begin position="52"/>
        <end position="247"/>
    </location>
</feature>
<dbReference type="InterPro" id="IPR043129">
    <property type="entry name" value="ATPase_NBD"/>
</dbReference>
<feature type="compositionally biased region" description="Basic and acidic residues" evidence="4">
    <location>
        <begin position="310"/>
        <end position="322"/>
    </location>
</feature>
<evidence type="ECO:0000256" key="2">
    <source>
        <dbReference type="ARBA" id="ARBA00022679"/>
    </source>
</evidence>
<dbReference type="InterPro" id="IPR018485">
    <property type="entry name" value="FGGY_C"/>
</dbReference>
<evidence type="ECO:0000313" key="7">
    <source>
        <dbReference type="Proteomes" id="UP001157091"/>
    </source>
</evidence>
<keyword evidence="7" id="KW-1185">Reference proteome</keyword>
<dbReference type="PANTHER" id="PTHR10196:SF93">
    <property type="entry name" value="L-RHAMNULOKINASE"/>
    <property type="match status" value="1"/>
</dbReference>
<comment type="caution">
    <text evidence="6">The sequence shown here is derived from an EMBL/GenBank/DDBJ whole genome shotgun (WGS) entry which is preliminary data.</text>
</comment>
<keyword evidence="3" id="KW-0418">Kinase</keyword>
<protein>
    <recommendedName>
        <fullName evidence="5">Carbohydrate kinase FGGY C-terminal domain-containing protein</fullName>
    </recommendedName>
</protein>
<evidence type="ECO:0000259" key="5">
    <source>
        <dbReference type="Pfam" id="PF02782"/>
    </source>
</evidence>
<dbReference type="EMBL" id="BSUK01000001">
    <property type="protein sequence ID" value="GMA22867.1"/>
    <property type="molecule type" value="Genomic_DNA"/>
</dbReference>
<reference evidence="7" key="1">
    <citation type="journal article" date="2019" name="Int. J. Syst. Evol. Microbiol.">
        <title>The Global Catalogue of Microorganisms (GCM) 10K type strain sequencing project: providing services to taxonomists for standard genome sequencing and annotation.</title>
        <authorList>
            <consortium name="The Broad Institute Genomics Platform"/>
            <consortium name="The Broad Institute Genome Sequencing Center for Infectious Disease"/>
            <person name="Wu L."/>
            <person name="Ma J."/>
        </authorList>
    </citation>
    <scope>NUCLEOTIDE SEQUENCE [LARGE SCALE GENOMIC DNA]</scope>
    <source>
        <strain evidence="7">NBRC 106348</strain>
    </source>
</reference>
<evidence type="ECO:0000313" key="6">
    <source>
        <dbReference type="EMBL" id="GMA22867.1"/>
    </source>
</evidence>
<evidence type="ECO:0000256" key="4">
    <source>
        <dbReference type="SAM" id="MobiDB-lite"/>
    </source>
</evidence>
<dbReference type="Pfam" id="PF02782">
    <property type="entry name" value="FGGY_C"/>
    <property type="match status" value="1"/>
</dbReference>
<accession>A0ABQ6HXL2</accession>